<evidence type="ECO:0000256" key="6">
    <source>
        <dbReference type="ARBA" id="ARBA00022927"/>
    </source>
</evidence>
<accession>A0A3M0JC57</accession>
<evidence type="ECO:0000313" key="13">
    <source>
        <dbReference type="Proteomes" id="UP000269221"/>
    </source>
</evidence>
<evidence type="ECO:0000256" key="10">
    <source>
        <dbReference type="RuleBase" id="RU365073"/>
    </source>
</evidence>
<sequence>MDEPDAEPPLVVRVWRAGRGRGLRGHGPYGVGALLTDTVPPQVVPGADSSSRQLCFAWGPAEVLVCETLFSRAGGSRSRFLSRSPCPSRFCGEGRAGAAARALTDSVAGTEDGAPSSSRVFVVRRDQDIYIQTLRKLFNESHGIFMGLQRSEEELAGKSRKAQLVQVSKNYRSVIRACMEDMHQAAVSTRDPALQGQYSTQVSILSAMELIWNLCEILFVEAATAGPLLLRLLDWVRLHVCDVDSMVREVLSSESPSKHKLFWNVVDIFVLQGRMDEARHLLSKEASANPASLNMYKILDDLMKKMPVPSLSNTQTLTELELKWQHWHEECQRYLQDGTFASNPHMESICKILLGDEDAILEKKELMTTWYHFLVTRLLYSHPTVKPMELRFYAQSSMDLFLGGESSPEPLDMILMAAFEFEIHQVIKECSLWQLGVDYFDHCPEYGRVYLELHIERIPLSTEQKALKVLRICEQRQMHEQVRSVCKIMAMKALRNNRLGSALSWSIRAKDAAFATLISDRFLKDYCERGCFSDLDLIDNLGPSMLLSDRLTFLGKYREFHRLYGEKRFPEAARLLLTLMTAHIAPCSFWMTLLTDALPLLEQKEVIFSAEQTYELMRCLEDLTAGNPDKRKFQTPRQTLSPAHHCVQSPNPGSAPFQDDEIETTKVEMLRLALARNLARVIVKEGTVEGS</sequence>
<reference evidence="12 13" key="1">
    <citation type="submission" date="2018-07" db="EMBL/GenBank/DDBJ databases">
        <title>A high quality draft genome assembly of the barn swallow (H. rustica rustica).</title>
        <authorList>
            <person name="Formenti G."/>
            <person name="Chiara M."/>
            <person name="Poveda L."/>
            <person name="Francoijs K.-J."/>
            <person name="Bonisoli-Alquati A."/>
            <person name="Canova L."/>
            <person name="Gianfranceschi L."/>
            <person name="Horner D.S."/>
            <person name="Saino N."/>
        </authorList>
    </citation>
    <scope>NUCLEOTIDE SEQUENCE [LARGE SCALE GENOMIC DNA]</scope>
    <source>
        <strain evidence="12">Chelidonia</strain>
        <tissue evidence="12">Blood</tissue>
    </source>
</reference>
<keyword evidence="8 10" id="KW-0906">Nuclear pore complex</keyword>
<comment type="caution">
    <text evidence="12">The sequence shown here is derived from an EMBL/GenBank/DDBJ whole genome shotgun (WGS) entry which is preliminary data.</text>
</comment>
<keyword evidence="7 10" id="KW-0811">Translocation</keyword>
<keyword evidence="4 10" id="KW-0813">Transport</keyword>
<keyword evidence="9 10" id="KW-0539">Nucleus</keyword>
<protein>
    <recommendedName>
        <fullName evidence="3 10">Nuclear pore complex protein Nup85</fullName>
    </recommendedName>
</protein>
<dbReference type="GO" id="GO:0045893">
    <property type="term" value="P:positive regulation of DNA-templated transcription"/>
    <property type="evidence" value="ECO:0007669"/>
    <property type="project" value="TreeGrafter"/>
</dbReference>
<proteinExistence type="inferred from homology"/>
<comment type="function">
    <text evidence="10">Functions as a component of the nuclear pore complex (NPC).</text>
</comment>
<comment type="subunit">
    <text evidence="10">Component of the nuclear pore complex (NPC).</text>
</comment>
<dbReference type="GO" id="GO:0006406">
    <property type="term" value="P:mRNA export from nucleus"/>
    <property type="evidence" value="ECO:0007669"/>
    <property type="project" value="TreeGrafter"/>
</dbReference>
<feature type="region of interest" description="Disordered" evidence="11">
    <location>
        <begin position="627"/>
        <end position="658"/>
    </location>
</feature>
<dbReference type="GO" id="GO:0031965">
    <property type="term" value="C:nuclear membrane"/>
    <property type="evidence" value="ECO:0007669"/>
    <property type="project" value="UniProtKB-UniRule"/>
</dbReference>
<keyword evidence="5 10" id="KW-0509">mRNA transport</keyword>
<dbReference type="Pfam" id="PF07575">
    <property type="entry name" value="Nucleopor_Nup85"/>
    <property type="match status" value="1"/>
</dbReference>
<name>A0A3M0JC57_HIRRU</name>
<evidence type="ECO:0000256" key="1">
    <source>
        <dbReference type="ARBA" id="ARBA00004567"/>
    </source>
</evidence>
<dbReference type="AlphaFoldDB" id="A0A3M0JC57"/>
<comment type="subcellular location">
    <subcellularLocation>
        <location evidence="1 10">Nucleus</location>
        <location evidence="1 10">Nuclear pore complex</location>
    </subcellularLocation>
</comment>
<organism evidence="12 13">
    <name type="scientific">Hirundo rustica rustica</name>
    <dbReference type="NCBI Taxonomy" id="333673"/>
    <lineage>
        <taxon>Eukaryota</taxon>
        <taxon>Metazoa</taxon>
        <taxon>Chordata</taxon>
        <taxon>Craniata</taxon>
        <taxon>Vertebrata</taxon>
        <taxon>Euteleostomi</taxon>
        <taxon>Archelosauria</taxon>
        <taxon>Archosauria</taxon>
        <taxon>Dinosauria</taxon>
        <taxon>Saurischia</taxon>
        <taxon>Theropoda</taxon>
        <taxon>Coelurosauria</taxon>
        <taxon>Aves</taxon>
        <taxon>Neognathae</taxon>
        <taxon>Neoaves</taxon>
        <taxon>Telluraves</taxon>
        <taxon>Australaves</taxon>
        <taxon>Passeriformes</taxon>
        <taxon>Sylvioidea</taxon>
        <taxon>Hirundinidae</taxon>
        <taxon>Hirundo</taxon>
    </lineage>
</organism>
<dbReference type="OrthoDB" id="17644at2759"/>
<evidence type="ECO:0000256" key="8">
    <source>
        <dbReference type="ARBA" id="ARBA00023132"/>
    </source>
</evidence>
<evidence type="ECO:0000256" key="2">
    <source>
        <dbReference type="ARBA" id="ARBA00005573"/>
    </source>
</evidence>
<dbReference type="Proteomes" id="UP000269221">
    <property type="component" value="Unassembled WGS sequence"/>
</dbReference>
<keyword evidence="13" id="KW-1185">Reference proteome</keyword>
<keyword evidence="10" id="KW-0472">Membrane</keyword>
<evidence type="ECO:0000256" key="7">
    <source>
        <dbReference type="ARBA" id="ARBA00023010"/>
    </source>
</evidence>
<dbReference type="PANTHER" id="PTHR13373:SF21">
    <property type="entry name" value="NUCLEAR PORE COMPLEX PROTEIN NUP85"/>
    <property type="match status" value="1"/>
</dbReference>
<dbReference type="PANTHER" id="PTHR13373">
    <property type="entry name" value="FROUNT PROTEIN-RELATED"/>
    <property type="match status" value="1"/>
</dbReference>
<evidence type="ECO:0000256" key="3">
    <source>
        <dbReference type="ARBA" id="ARBA00017729"/>
    </source>
</evidence>
<gene>
    <name evidence="12" type="ORF">DUI87_31378</name>
</gene>
<dbReference type="GO" id="GO:0006606">
    <property type="term" value="P:protein import into nucleus"/>
    <property type="evidence" value="ECO:0007669"/>
    <property type="project" value="TreeGrafter"/>
</dbReference>
<evidence type="ECO:0000256" key="5">
    <source>
        <dbReference type="ARBA" id="ARBA00022816"/>
    </source>
</evidence>
<comment type="similarity">
    <text evidence="2 10">Belongs to the nucleoporin Nup85 family.</text>
</comment>
<dbReference type="GO" id="GO:0017056">
    <property type="term" value="F:structural constituent of nuclear pore"/>
    <property type="evidence" value="ECO:0007669"/>
    <property type="project" value="TreeGrafter"/>
</dbReference>
<evidence type="ECO:0000256" key="4">
    <source>
        <dbReference type="ARBA" id="ARBA00022448"/>
    </source>
</evidence>
<dbReference type="GO" id="GO:0031080">
    <property type="term" value="C:nuclear pore outer ring"/>
    <property type="evidence" value="ECO:0007669"/>
    <property type="project" value="TreeGrafter"/>
</dbReference>
<evidence type="ECO:0000256" key="9">
    <source>
        <dbReference type="ARBA" id="ARBA00023242"/>
    </source>
</evidence>
<evidence type="ECO:0000313" key="12">
    <source>
        <dbReference type="EMBL" id="RMB92266.1"/>
    </source>
</evidence>
<dbReference type="InterPro" id="IPR011502">
    <property type="entry name" value="Nucleoporin_Nup85"/>
</dbReference>
<keyword evidence="6 10" id="KW-0653">Protein transport</keyword>
<dbReference type="EMBL" id="QRBI01000230">
    <property type="protein sequence ID" value="RMB92266.1"/>
    <property type="molecule type" value="Genomic_DNA"/>
</dbReference>
<evidence type="ECO:0000256" key="11">
    <source>
        <dbReference type="SAM" id="MobiDB-lite"/>
    </source>
</evidence>
<dbReference type="STRING" id="333673.A0A3M0JC57"/>